<feature type="transmembrane region" description="Helical" evidence="2">
    <location>
        <begin position="42"/>
        <end position="67"/>
    </location>
</feature>
<accession>A0A9P1G9Y9</accession>
<name>A0A9P1G9Y9_9DINO</name>
<evidence type="ECO:0000313" key="4">
    <source>
        <dbReference type="EMBL" id="CAL4789934.1"/>
    </source>
</evidence>
<evidence type="ECO:0000313" key="5">
    <source>
        <dbReference type="Proteomes" id="UP001152797"/>
    </source>
</evidence>
<feature type="region of interest" description="Disordered" evidence="1">
    <location>
        <begin position="203"/>
        <end position="269"/>
    </location>
</feature>
<organism evidence="3">
    <name type="scientific">Cladocopium goreaui</name>
    <dbReference type="NCBI Taxonomy" id="2562237"/>
    <lineage>
        <taxon>Eukaryota</taxon>
        <taxon>Sar</taxon>
        <taxon>Alveolata</taxon>
        <taxon>Dinophyceae</taxon>
        <taxon>Suessiales</taxon>
        <taxon>Symbiodiniaceae</taxon>
        <taxon>Cladocopium</taxon>
    </lineage>
</organism>
<keyword evidence="2" id="KW-1133">Transmembrane helix</keyword>
<dbReference type="EMBL" id="CAMXCT030003131">
    <property type="protein sequence ID" value="CAL4789934.1"/>
    <property type="molecule type" value="Genomic_DNA"/>
</dbReference>
<protein>
    <submittedName>
        <fullName evidence="4">Sec24B protein</fullName>
    </submittedName>
</protein>
<keyword evidence="2" id="KW-0472">Membrane</keyword>
<feature type="compositionally biased region" description="Low complexity" evidence="1">
    <location>
        <begin position="211"/>
        <end position="250"/>
    </location>
</feature>
<keyword evidence="5" id="KW-1185">Reference proteome</keyword>
<feature type="transmembrane region" description="Helical" evidence="2">
    <location>
        <begin position="88"/>
        <end position="112"/>
    </location>
</feature>
<dbReference type="EMBL" id="CAMXCT010003131">
    <property type="protein sequence ID" value="CAI4002622.1"/>
    <property type="molecule type" value="Genomic_DNA"/>
</dbReference>
<feature type="transmembrane region" description="Helical" evidence="2">
    <location>
        <begin position="136"/>
        <end position="157"/>
    </location>
</feature>
<reference evidence="4 5" key="2">
    <citation type="submission" date="2024-05" db="EMBL/GenBank/DDBJ databases">
        <authorList>
            <person name="Chen Y."/>
            <person name="Shah S."/>
            <person name="Dougan E. K."/>
            <person name="Thang M."/>
            <person name="Chan C."/>
        </authorList>
    </citation>
    <scope>NUCLEOTIDE SEQUENCE [LARGE SCALE GENOMIC DNA]</scope>
</reference>
<evidence type="ECO:0000313" key="3">
    <source>
        <dbReference type="EMBL" id="CAI4002622.1"/>
    </source>
</evidence>
<evidence type="ECO:0000256" key="1">
    <source>
        <dbReference type="SAM" id="MobiDB-lite"/>
    </source>
</evidence>
<keyword evidence="2" id="KW-0812">Transmembrane</keyword>
<dbReference type="Proteomes" id="UP001152797">
    <property type="component" value="Unassembled WGS sequence"/>
</dbReference>
<sequence length="291" mass="33052">MKVFSGCAMDAVLFSSTAEPVFNDEKPECSPALASWKYVRQAVITGLVSTLVSDAVIWMLSYILSAAIEERPEWTTKDRIARLRWSRWRMRCFLCFAASYNLACLIYVYLFIANAREVDSTQLILAILWGLLQDGLGTPLVMATILAIALNLVLCFFPEVRGEVENRWLAPAPTEDRSSARDFGTATENPKILQLKLQIQTKTNKNKQKQTNKQANKQTSKQANKQTSKQANKQTSKQANKQTSKAANKQTNKRTNERTNEQTNNHTHTHALDKKWIIEVIRWELNPLTCN</sequence>
<dbReference type="AlphaFoldDB" id="A0A9P1G9Y9"/>
<dbReference type="EMBL" id="CAMXCT020003131">
    <property type="protein sequence ID" value="CAL1155997.1"/>
    <property type="molecule type" value="Genomic_DNA"/>
</dbReference>
<reference evidence="3" key="1">
    <citation type="submission" date="2022-10" db="EMBL/GenBank/DDBJ databases">
        <authorList>
            <person name="Chen Y."/>
            <person name="Dougan E. K."/>
            <person name="Chan C."/>
            <person name="Rhodes N."/>
            <person name="Thang M."/>
        </authorList>
    </citation>
    <scope>NUCLEOTIDE SEQUENCE</scope>
</reference>
<proteinExistence type="predicted"/>
<comment type="caution">
    <text evidence="3">The sequence shown here is derived from an EMBL/GenBank/DDBJ whole genome shotgun (WGS) entry which is preliminary data.</text>
</comment>
<gene>
    <name evidence="3" type="ORF">C1SCF055_LOCUS28565</name>
</gene>
<evidence type="ECO:0000256" key="2">
    <source>
        <dbReference type="SAM" id="Phobius"/>
    </source>
</evidence>